<evidence type="ECO:0008006" key="4">
    <source>
        <dbReference type="Google" id="ProtNLM"/>
    </source>
</evidence>
<name>X0SA52_9ZZZZ</name>
<dbReference type="PRINTS" id="PR01805">
    <property type="entry name" value="VACJLIPOPROT"/>
</dbReference>
<proteinExistence type="predicted"/>
<sequence>MKKLLAAAVILAFFSIISAGNPVYASDGDRGIYLAQASPESSAKDEEDEDFEEDEEYDDEVAQINDPLYGINYAIFKLNDILYVVIMKPAAQTYNFFIPVEFRTVISNFFYNLRFPIRFVNSLLQFKGTKAVHELGGFLLNSTVGLAGLGEVASHWDLKPSPEDLGQTLAVWGAGNGFFIMYPILGPSSLRDSARFVDSFFLDPVGWLQYDRFGGYSWRTTLAITAYDKFNELSLSYEDIDALMAAALDPYVAVRDAYVEHRNKLIAE</sequence>
<dbReference type="Pfam" id="PF04333">
    <property type="entry name" value="MlaA"/>
    <property type="match status" value="1"/>
</dbReference>
<evidence type="ECO:0000256" key="1">
    <source>
        <dbReference type="ARBA" id="ARBA00022729"/>
    </source>
</evidence>
<feature type="region of interest" description="Disordered" evidence="2">
    <location>
        <begin position="38"/>
        <end position="57"/>
    </location>
</feature>
<dbReference type="GO" id="GO:0016020">
    <property type="term" value="C:membrane"/>
    <property type="evidence" value="ECO:0007669"/>
    <property type="project" value="InterPro"/>
</dbReference>
<gene>
    <name evidence="3" type="ORF">S01H1_03484</name>
</gene>
<dbReference type="AlphaFoldDB" id="X0SA52"/>
<dbReference type="EMBL" id="BARS01001896">
    <property type="protein sequence ID" value="GAF77913.1"/>
    <property type="molecule type" value="Genomic_DNA"/>
</dbReference>
<dbReference type="PANTHER" id="PTHR30035:SF3">
    <property type="entry name" value="INTERMEMBRANE PHOSPHOLIPID TRANSPORT SYSTEM LIPOPROTEIN MLAA"/>
    <property type="match status" value="1"/>
</dbReference>
<dbReference type="GO" id="GO:0120010">
    <property type="term" value="P:intermembrane phospholipid transfer"/>
    <property type="evidence" value="ECO:0007669"/>
    <property type="project" value="TreeGrafter"/>
</dbReference>
<dbReference type="PANTHER" id="PTHR30035">
    <property type="entry name" value="LIPOPROTEIN VACJ-RELATED"/>
    <property type="match status" value="1"/>
</dbReference>
<reference evidence="3" key="1">
    <citation type="journal article" date="2014" name="Front. Microbiol.">
        <title>High frequency of phylogenetically diverse reductive dehalogenase-homologous genes in deep subseafloor sedimentary metagenomes.</title>
        <authorList>
            <person name="Kawai M."/>
            <person name="Futagami T."/>
            <person name="Toyoda A."/>
            <person name="Takaki Y."/>
            <person name="Nishi S."/>
            <person name="Hori S."/>
            <person name="Arai W."/>
            <person name="Tsubouchi T."/>
            <person name="Morono Y."/>
            <person name="Uchiyama I."/>
            <person name="Ito T."/>
            <person name="Fujiyama A."/>
            <person name="Inagaki F."/>
            <person name="Takami H."/>
        </authorList>
    </citation>
    <scope>NUCLEOTIDE SEQUENCE</scope>
    <source>
        <strain evidence="3">Expedition CK06-06</strain>
    </source>
</reference>
<organism evidence="3">
    <name type="scientific">marine sediment metagenome</name>
    <dbReference type="NCBI Taxonomy" id="412755"/>
    <lineage>
        <taxon>unclassified sequences</taxon>
        <taxon>metagenomes</taxon>
        <taxon>ecological metagenomes</taxon>
    </lineage>
</organism>
<evidence type="ECO:0000313" key="3">
    <source>
        <dbReference type="EMBL" id="GAF77913.1"/>
    </source>
</evidence>
<evidence type="ECO:0000256" key="2">
    <source>
        <dbReference type="SAM" id="MobiDB-lite"/>
    </source>
</evidence>
<dbReference type="InterPro" id="IPR007428">
    <property type="entry name" value="MlaA"/>
</dbReference>
<keyword evidence="1" id="KW-0732">Signal</keyword>
<accession>X0SA52</accession>
<comment type="caution">
    <text evidence="3">The sequence shown here is derived from an EMBL/GenBank/DDBJ whole genome shotgun (WGS) entry which is preliminary data.</text>
</comment>
<protein>
    <recommendedName>
        <fullName evidence="4">VacJ family lipoprotein</fullName>
    </recommendedName>
</protein>
<feature type="compositionally biased region" description="Acidic residues" evidence="2">
    <location>
        <begin position="45"/>
        <end position="57"/>
    </location>
</feature>